<accession>A0A4U7JKK2</accession>
<name>A0A4U7JKK2_9FIRM</name>
<organism evidence="1 2">
    <name type="scientific">Ruminiclostridium herbifermentans</name>
    <dbReference type="NCBI Taxonomy" id="2488810"/>
    <lineage>
        <taxon>Bacteria</taxon>
        <taxon>Bacillati</taxon>
        <taxon>Bacillota</taxon>
        <taxon>Clostridia</taxon>
        <taxon>Eubacteriales</taxon>
        <taxon>Oscillospiraceae</taxon>
        <taxon>Ruminiclostridium</taxon>
    </lineage>
</organism>
<dbReference type="KEGG" id="rher:EHE19_000340"/>
<dbReference type="EMBL" id="CP061336">
    <property type="protein sequence ID" value="QNU67043.1"/>
    <property type="molecule type" value="Genomic_DNA"/>
</dbReference>
<evidence type="ECO:0000313" key="1">
    <source>
        <dbReference type="EMBL" id="QNU67043.1"/>
    </source>
</evidence>
<dbReference type="InterPro" id="IPR008792">
    <property type="entry name" value="PQQD"/>
</dbReference>
<dbReference type="AlphaFoldDB" id="A0A4U7JKK2"/>
<protein>
    <submittedName>
        <fullName evidence="1">PqqD family peptide modification chaperone</fullName>
    </submittedName>
</protein>
<gene>
    <name evidence="1" type="ORF">EHE19_000340</name>
</gene>
<dbReference type="Proteomes" id="UP000306409">
    <property type="component" value="Chromosome"/>
</dbReference>
<evidence type="ECO:0000313" key="2">
    <source>
        <dbReference type="Proteomes" id="UP000306409"/>
    </source>
</evidence>
<keyword evidence="2" id="KW-1185">Reference proteome</keyword>
<sequence length="91" mass="10457">MINKSDILHRTTYVWKEDEGYAIIIKNDGNKVILNQDATKLWKIINDEDSVEIICDLIKEKYNISEDKTLIAIKALIEAGVVSNLDMFWGD</sequence>
<proteinExistence type="predicted"/>
<dbReference type="OrthoDB" id="2085865at2"/>
<dbReference type="Pfam" id="PF05402">
    <property type="entry name" value="PqqD"/>
    <property type="match status" value="1"/>
</dbReference>
<reference evidence="1 2" key="1">
    <citation type="submission" date="2020-09" db="EMBL/GenBank/DDBJ databases">
        <title>Characterization and genome sequencing of Ruminiclostridium sp. nov. MA18.</title>
        <authorList>
            <person name="Rettenmaier R."/>
            <person name="Kowollik M.-L."/>
            <person name="Liebl W."/>
            <person name="Zverlov V."/>
        </authorList>
    </citation>
    <scope>NUCLEOTIDE SEQUENCE [LARGE SCALE GENOMIC DNA]</scope>
    <source>
        <strain evidence="1 2">MA18</strain>
    </source>
</reference>